<accession>X6NUP1</accession>
<sequence length="396" mass="41789">MAITGSRGGDAGGIYIVSSFAPVYISNIAISGINAASVGGIYLNYMYYPVLISNIMIDNVLNCITGGLYLDTFFDTVVISEFTAGTVYGSEYGGIQALSGVGAGSLLIDGFTLFDVFDAPYGGLRLTGIAIPVIVDHVTISNLWSTIGIVAFQLLDVSFENVHIYEIDSAVAGILTFWINNTLSFTNIAIRDVTNSIYGGMYCTAANGSLSLTNFSVLHSYGTTTGGVYFGATISDFVINEFNAIDVNTSSFGAIFCKSCFTPINIINSTFVGCNNPSGFGGAITYMGQTQDIGINTKGTTFSNCKSLIGGAIYLGHPIGHSYFSDCKFIGNVGSKEGGGVLVDGGYIDVTDSLFDGNAADSGGGIGECKKKKDTITHRTGRKIHIYVCVYMHIYS</sequence>
<comment type="caution">
    <text evidence="1">The sequence shown here is derived from an EMBL/GenBank/DDBJ whole genome shotgun (WGS) entry which is preliminary data.</text>
</comment>
<gene>
    <name evidence="1" type="ORF">RFI_07096</name>
</gene>
<dbReference type="Proteomes" id="UP000023152">
    <property type="component" value="Unassembled WGS sequence"/>
</dbReference>
<proteinExistence type="predicted"/>
<keyword evidence="2" id="KW-1185">Reference proteome</keyword>
<dbReference type="AlphaFoldDB" id="X6NUP1"/>
<name>X6NUP1_RETFI</name>
<evidence type="ECO:0000313" key="1">
    <source>
        <dbReference type="EMBL" id="ETO30020.1"/>
    </source>
</evidence>
<reference evidence="1 2" key="1">
    <citation type="journal article" date="2013" name="Curr. Biol.">
        <title>The Genome of the Foraminiferan Reticulomyxa filosa.</title>
        <authorList>
            <person name="Glockner G."/>
            <person name="Hulsmann N."/>
            <person name="Schleicher M."/>
            <person name="Noegel A.A."/>
            <person name="Eichinger L."/>
            <person name="Gallinger C."/>
            <person name="Pawlowski J."/>
            <person name="Sierra R."/>
            <person name="Euteneuer U."/>
            <person name="Pillet L."/>
            <person name="Moustafa A."/>
            <person name="Platzer M."/>
            <person name="Groth M."/>
            <person name="Szafranski K."/>
            <person name="Schliwa M."/>
        </authorList>
    </citation>
    <scope>NUCLEOTIDE SEQUENCE [LARGE SCALE GENOMIC DNA]</scope>
</reference>
<evidence type="ECO:0000313" key="2">
    <source>
        <dbReference type="Proteomes" id="UP000023152"/>
    </source>
</evidence>
<dbReference type="EMBL" id="ASPP01005717">
    <property type="protein sequence ID" value="ETO30020.1"/>
    <property type="molecule type" value="Genomic_DNA"/>
</dbReference>
<protein>
    <submittedName>
        <fullName evidence="1">Polymorphic outer membrane protein</fullName>
    </submittedName>
</protein>
<organism evidence="1 2">
    <name type="scientific">Reticulomyxa filosa</name>
    <dbReference type="NCBI Taxonomy" id="46433"/>
    <lineage>
        <taxon>Eukaryota</taxon>
        <taxon>Sar</taxon>
        <taxon>Rhizaria</taxon>
        <taxon>Retaria</taxon>
        <taxon>Foraminifera</taxon>
        <taxon>Monothalamids</taxon>
        <taxon>Reticulomyxidae</taxon>
        <taxon>Reticulomyxa</taxon>
    </lineage>
</organism>